<sequence>MAQIGKGERYRKRVESGIYCMLVGGLKGRDRLGDGGKESAGRGGSRRREGLLDMMVGMIMVGVVVVVGGGVGKLGDLTDHPSSETGDYCYSCTYVQGRNKERKRREKTISERGPVKKTLDGWGGSAIL</sequence>
<protein>
    <submittedName>
        <fullName evidence="1">Uncharacterized protein</fullName>
    </submittedName>
</protein>
<keyword evidence="2" id="KW-1185">Reference proteome</keyword>
<evidence type="ECO:0000313" key="1">
    <source>
        <dbReference type="EMBL" id="PWN47304.1"/>
    </source>
</evidence>
<reference evidence="1 2" key="1">
    <citation type="journal article" date="2018" name="Mol. Biol. Evol.">
        <title>Broad Genomic Sampling Reveals a Smut Pathogenic Ancestry of the Fungal Clade Ustilaginomycotina.</title>
        <authorList>
            <person name="Kijpornyongpan T."/>
            <person name="Mondo S.J."/>
            <person name="Barry K."/>
            <person name="Sandor L."/>
            <person name="Lee J."/>
            <person name="Lipzen A."/>
            <person name="Pangilinan J."/>
            <person name="LaButti K."/>
            <person name="Hainaut M."/>
            <person name="Henrissat B."/>
            <person name="Grigoriev I.V."/>
            <person name="Spatafora J.W."/>
            <person name="Aime M.C."/>
        </authorList>
    </citation>
    <scope>NUCLEOTIDE SEQUENCE [LARGE SCALE GENOMIC DNA]</scope>
    <source>
        <strain evidence="1 2">SA 807</strain>
    </source>
</reference>
<organism evidence="1 2">
    <name type="scientific">Violaceomyces palustris</name>
    <dbReference type="NCBI Taxonomy" id="1673888"/>
    <lineage>
        <taxon>Eukaryota</taxon>
        <taxon>Fungi</taxon>
        <taxon>Dikarya</taxon>
        <taxon>Basidiomycota</taxon>
        <taxon>Ustilaginomycotina</taxon>
        <taxon>Ustilaginomycetes</taxon>
        <taxon>Violaceomycetales</taxon>
        <taxon>Violaceomycetaceae</taxon>
        <taxon>Violaceomyces</taxon>
    </lineage>
</organism>
<accession>A0ACD0NNG2</accession>
<gene>
    <name evidence="1" type="ORF">IE53DRAFT_256429</name>
</gene>
<dbReference type="EMBL" id="KZ820471">
    <property type="protein sequence ID" value="PWN47304.1"/>
    <property type="molecule type" value="Genomic_DNA"/>
</dbReference>
<proteinExistence type="predicted"/>
<evidence type="ECO:0000313" key="2">
    <source>
        <dbReference type="Proteomes" id="UP000245626"/>
    </source>
</evidence>
<name>A0ACD0NNG2_9BASI</name>
<dbReference type="Proteomes" id="UP000245626">
    <property type="component" value="Unassembled WGS sequence"/>
</dbReference>